<dbReference type="SUPFAM" id="SSF53300">
    <property type="entry name" value="vWA-like"/>
    <property type="match status" value="1"/>
</dbReference>
<protein>
    <submittedName>
        <fullName evidence="1">Uncharacterized protein</fullName>
    </submittedName>
</protein>
<accession>A0A1I1YII8</accession>
<dbReference type="InterPro" id="IPR036465">
    <property type="entry name" value="vWFA_dom_sf"/>
</dbReference>
<organism evidence="1 2">
    <name type="scientific">Succiniclasticum ruminis DSM 9236</name>
    <dbReference type="NCBI Taxonomy" id="1123323"/>
    <lineage>
        <taxon>Bacteria</taxon>
        <taxon>Bacillati</taxon>
        <taxon>Bacillota</taxon>
        <taxon>Negativicutes</taxon>
        <taxon>Acidaminococcales</taxon>
        <taxon>Acidaminococcaceae</taxon>
        <taxon>Succiniclasticum</taxon>
    </lineage>
</organism>
<reference evidence="1 2" key="1">
    <citation type="submission" date="2016-10" db="EMBL/GenBank/DDBJ databases">
        <authorList>
            <person name="de Groot N.N."/>
        </authorList>
    </citation>
    <scope>NUCLEOTIDE SEQUENCE [LARGE SCALE GENOMIC DNA]</scope>
    <source>
        <strain evidence="1 2">DSM 9236</strain>
    </source>
</reference>
<dbReference type="EMBL" id="FONL01000002">
    <property type="protein sequence ID" value="SFE17953.1"/>
    <property type="molecule type" value="Genomic_DNA"/>
</dbReference>
<proteinExistence type="predicted"/>
<dbReference type="STRING" id="1123323.SAMN05216245_102168"/>
<gene>
    <name evidence="1" type="ORF">SAMN05216245_102168</name>
</gene>
<evidence type="ECO:0000313" key="1">
    <source>
        <dbReference type="EMBL" id="SFE17953.1"/>
    </source>
</evidence>
<dbReference type="AlphaFoldDB" id="A0A1I1YII8"/>
<evidence type="ECO:0000313" key="2">
    <source>
        <dbReference type="Proteomes" id="UP000198896"/>
    </source>
</evidence>
<sequence length="137" mass="15378">MEDLMYEEIFVKTDRSHTGQTDEVIETLAGAGHPAAKVIKAIIDAMNGNNTDIMNAVFKALDDVDNVYGDGTLYNQVWFYFTGQDNEFTDFTFVSEFLYKLAKSLFEGSNGFPVHKELSCVIMKDVRRSVSWSGIIA</sequence>
<dbReference type="RefSeq" id="WP_093912748.1">
    <property type="nucleotide sequence ID" value="NZ_FONL01000002.1"/>
</dbReference>
<keyword evidence="2" id="KW-1185">Reference proteome</keyword>
<dbReference type="Proteomes" id="UP000198896">
    <property type="component" value="Unassembled WGS sequence"/>
</dbReference>
<name>A0A1I1YII8_9FIRM</name>